<dbReference type="EMBL" id="QWKP01000209">
    <property type="protein sequence ID" value="RHA38902.1"/>
    <property type="molecule type" value="Genomic_DNA"/>
</dbReference>
<dbReference type="OrthoDB" id="9779041at2"/>
<dbReference type="InterPro" id="IPR001509">
    <property type="entry name" value="Epimerase_deHydtase"/>
</dbReference>
<evidence type="ECO:0000256" key="1">
    <source>
        <dbReference type="ARBA" id="ARBA00007637"/>
    </source>
</evidence>
<organism evidence="3 4">
    <name type="scientific">Cellulomonas rhizosphaerae</name>
    <dbReference type="NCBI Taxonomy" id="2293719"/>
    <lineage>
        <taxon>Bacteria</taxon>
        <taxon>Bacillati</taxon>
        <taxon>Actinomycetota</taxon>
        <taxon>Actinomycetes</taxon>
        <taxon>Micrococcales</taxon>
        <taxon>Cellulomonadaceae</taxon>
        <taxon>Cellulomonas</taxon>
    </lineage>
</organism>
<name>A0A413RJT2_9CELL</name>
<sequence>MDVVVTGAAGFIGSHVVEELVRRGHTVRAVDCMLADSYAAAAKRESWRVVTALPGVTALELDLRTADLEPVVAGADLVVNEAGIAGMVRSWAEIGLYMDLNVTVVGRLAEACLRTGVTRLVQASTSSVYGTHADGDESHPLLPASPYGVSNVAAEELLRAYERERGLAVTVLRYFSVYGPRQRPDMAYHRFIEAILDGRPVTMYGDGSYSRSTTFVADAARATASAAERGEGGATFNVAGGEVVTVAEAIDLIARTLGIDADVVHLDPPFGEQVRTSGSWLAAAHALGYSPATAVADGIAEQVRWHLERRAG</sequence>
<evidence type="ECO:0000313" key="3">
    <source>
        <dbReference type="EMBL" id="RHA38902.1"/>
    </source>
</evidence>
<reference evidence="3 4" key="1">
    <citation type="submission" date="2018-08" db="EMBL/GenBank/DDBJ databases">
        <title>Cellulomonas rhizosphaerae sp. nov., a novel actinomycete isolated from soil.</title>
        <authorList>
            <person name="Tian Y."/>
        </authorList>
    </citation>
    <scope>NUCLEOTIDE SEQUENCE [LARGE SCALE GENOMIC DNA]</scope>
    <source>
        <strain evidence="3 4">NEAU-TCZ24</strain>
    </source>
</reference>
<keyword evidence="4" id="KW-1185">Reference proteome</keyword>
<dbReference type="InterPro" id="IPR036291">
    <property type="entry name" value="NAD(P)-bd_dom_sf"/>
</dbReference>
<feature type="domain" description="NAD-dependent epimerase/dehydratase" evidence="2">
    <location>
        <begin position="3"/>
        <end position="239"/>
    </location>
</feature>
<evidence type="ECO:0000259" key="2">
    <source>
        <dbReference type="Pfam" id="PF01370"/>
    </source>
</evidence>
<protein>
    <submittedName>
        <fullName evidence="3">NAD-dependent epimerase/dehydratase family protein</fullName>
    </submittedName>
</protein>
<dbReference type="Proteomes" id="UP000283374">
    <property type="component" value="Unassembled WGS sequence"/>
</dbReference>
<accession>A0A413RJT2</accession>
<dbReference type="AlphaFoldDB" id="A0A413RJT2"/>
<evidence type="ECO:0000313" key="4">
    <source>
        <dbReference type="Proteomes" id="UP000283374"/>
    </source>
</evidence>
<dbReference type="PROSITE" id="PS50890">
    <property type="entry name" value="PUA"/>
    <property type="match status" value="1"/>
</dbReference>
<comment type="similarity">
    <text evidence="1">Belongs to the NAD(P)-dependent epimerase/dehydratase family.</text>
</comment>
<dbReference type="Pfam" id="PF01370">
    <property type="entry name" value="Epimerase"/>
    <property type="match status" value="1"/>
</dbReference>
<dbReference type="SUPFAM" id="SSF51735">
    <property type="entry name" value="NAD(P)-binding Rossmann-fold domains"/>
    <property type="match status" value="1"/>
</dbReference>
<proteinExistence type="inferred from homology"/>
<comment type="caution">
    <text evidence="3">The sequence shown here is derived from an EMBL/GenBank/DDBJ whole genome shotgun (WGS) entry which is preliminary data.</text>
</comment>
<dbReference type="PANTHER" id="PTHR43000">
    <property type="entry name" value="DTDP-D-GLUCOSE 4,6-DEHYDRATASE-RELATED"/>
    <property type="match status" value="1"/>
</dbReference>
<dbReference type="Gene3D" id="3.40.50.720">
    <property type="entry name" value="NAD(P)-binding Rossmann-like Domain"/>
    <property type="match status" value="1"/>
</dbReference>
<gene>
    <name evidence="3" type="ORF">D1825_12855</name>
</gene>
<dbReference type="RefSeq" id="WP_118767811.1">
    <property type="nucleotide sequence ID" value="NZ_QWKP01000209.1"/>
</dbReference>
<dbReference type="Gene3D" id="3.90.25.10">
    <property type="entry name" value="UDP-galactose 4-epimerase, domain 1"/>
    <property type="match status" value="1"/>
</dbReference>